<dbReference type="STRING" id="60547.GCA_000751215_06057"/>
<evidence type="ECO:0000313" key="3">
    <source>
        <dbReference type="Proteomes" id="UP000027466"/>
    </source>
</evidence>
<dbReference type="Gene3D" id="3.40.50.1820">
    <property type="entry name" value="alpha/beta hydrolase"/>
    <property type="match status" value="1"/>
</dbReference>
<dbReference type="InterPro" id="IPR029058">
    <property type="entry name" value="AB_hydrolase_fold"/>
</dbReference>
<dbReference type="Proteomes" id="UP000027466">
    <property type="component" value="Unassembled WGS sequence"/>
</dbReference>
<dbReference type="InterPro" id="IPR050228">
    <property type="entry name" value="Carboxylesterase_BioH"/>
</dbReference>
<keyword evidence="3" id="KW-1185">Reference proteome</keyword>
<protein>
    <submittedName>
        <fullName evidence="2">Hydrolase</fullName>
    </submittedName>
</protein>
<dbReference type="PANTHER" id="PTHR43194">
    <property type="entry name" value="HYDROLASE ALPHA/BETA FOLD FAMILY"/>
    <property type="match status" value="1"/>
</dbReference>
<dbReference type="GO" id="GO:0016787">
    <property type="term" value="F:hydrolase activity"/>
    <property type="evidence" value="ECO:0007669"/>
    <property type="project" value="UniProtKB-KW"/>
</dbReference>
<proteinExistence type="predicted"/>
<dbReference type="PRINTS" id="PR00111">
    <property type="entry name" value="ABHYDROLASE"/>
</dbReference>
<accession>A0A069PN38</accession>
<keyword evidence="2" id="KW-0378">Hydrolase</keyword>
<dbReference type="EMBL" id="JFHC01000021">
    <property type="protein sequence ID" value="KDR42020.1"/>
    <property type="molecule type" value="Genomic_DNA"/>
</dbReference>
<dbReference type="SUPFAM" id="SSF53474">
    <property type="entry name" value="alpha/beta-Hydrolases"/>
    <property type="match status" value="1"/>
</dbReference>
<reference evidence="2 3" key="1">
    <citation type="submission" date="2014-03" db="EMBL/GenBank/DDBJ databases">
        <title>Draft Genome Sequences of Four Burkholderia Strains.</title>
        <authorList>
            <person name="Liu X.Y."/>
            <person name="Li C.X."/>
            <person name="Xu J.H."/>
        </authorList>
    </citation>
    <scope>NUCLEOTIDE SEQUENCE [LARGE SCALE GENOMIC DNA]</scope>
    <source>
        <strain evidence="2 3">DSM 50014</strain>
    </source>
</reference>
<feature type="domain" description="Serine aminopeptidase S33" evidence="1">
    <location>
        <begin position="53"/>
        <end position="221"/>
    </location>
</feature>
<dbReference type="Pfam" id="PF12146">
    <property type="entry name" value="Hydrolase_4"/>
    <property type="match status" value="1"/>
</dbReference>
<gene>
    <name evidence="2" type="ORF">BG61_13990</name>
</gene>
<comment type="caution">
    <text evidence="2">The sequence shown here is derived from an EMBL/GenBank/DDBJ whole genome shotgun (WGS) entry which is preliminary data.</text>
</comment>
<evidence type="ECO:0000313" key="2">
    <source>
        <dbReference type="EMBL" id="KDR42020.1"/>
    </source>
</evidence>
<evidence type="ECO:0000259" key="1">
    <source>
        <dbReference type="Pfam" id="PF12146"/>
    </source>
</evidence>
<dbReference type="PANTHER" id="PTHR43194:SF5">
    <property type="entry name" value="PIMELOYL-[ACYL-CARRIER PROTEIN] METHYL ESTER ESTERASE"/>
    <property type="match status" value="1"/>
</dbReference>
<dbReference type="AlphaFoldDB" id="A0A069PN38"/>
<dbReference type="InterPro" id="IPR022742">
    <property type="entry name" value="Hydrolase_4"/>
</dbReference>
<dbReference type="RefSeq" id="WP_035939018.1">
    <property type="nucleotide sequence ID" value="NZ_CADFFX010000024.1"/>
</dbReference>
<organism evidence="2 3">
    <name type="scientific">Caballeronia glathei</name>
    <dbReference type="NCBI Taxonomy" id="60547"/>
    <lineage>
        <taxon>Bacteria</taxon>
        <taxon>Pseudomonadati</taxon>
        <taxon>Pseudomonadota</taxon>
        <taxon>Betaproteobacteria</taxon>
        <taxon>Burkholderiales</taxon>
        <taxon>Burkholderiaceae</taxon>
        <taxon>Caballeronia</taxon>
    </lineage>
</organism>
<dbReference type="InterPro" id="IPR000073">
    <property type="entry name" value="AB_hydrolase_1"/>
</dbReference>
<sequence length="257" mass="28235">MSRWILLRGLTREARHWGAFAERLRGMGGAFADRVTLIDLPGNGAEWMQKAPLDVRAMTAFVRARAADRGVAPPYRLIAMSLGGMVATEWAQRHPDEIERLVLINTSMRPFARVTERLRPAAWPALVRVAAAWPDAPRSEAIIHALTCNRRDTAAADIAHWADIRRSARVNAANGVRQLLAAARFRADAAAPRCPTLLLSSAADRLVDPVCSVRIASQWHASHAAHPWAGHDLPHDDPDWTSQAIGDWLAAVDRSAP</sequence>
<name>A0A069PN38_9BURK</name>